<accession>A0A844DNJ5</accession>
<comment type="caution">
    <text evidence="1">The sequence shown here is derived from an EMBL/GenBank/DDBJ whole genome shotgun (WGS) entry which is preliminary data.</text>
</comment>
<evidence type="ECO:0000313" key="1">
    <source>
        <dbReference type="EMBL" id="MSC62956.1"/>
    </source>
</evidence>
<name>A0A844DNJ5_9FIRM</name>
<dbReference type="EMBL" id="WKQN01000004">
    <property type="protein sequence ID" value="MSC62956.1"/>
    <property type="molecule type" value="Genomic_DNA"/>
</dbReference>
<dbReference type="AlphaFoldDB" id="A0A844DNJ5"/>
<dbReference type="RefSeq" id="WP_154276869.1">
    <property type="nucleotide sequence ID" value="NZ_WKQN01000004.1"/>
</dbReference>
<gene>
    <name evidence="1" type="ORF">GKD95_06305</name>
</gene>
<dbReference type="Proteomes" id="UP000461506">
    <property type="component" value="Unassembled WGS sequence"/>
</dbReference>
<proteinExistence type="predicted"/>
<sequence length="141" mass="16670">MDDLHITYNHGNGEMLIHLDYFFPCSQVRFNKLLKIIELDWQHEAELKENLKVHFQKRIADLTALWKENSKLYYDSKEKAASTKAIIDSRKHPNGLPLSKDELKEARADFRAYTAAYKQALSDAKSNKRFKERFEKYLESM</sequence>
<protein>
    <submittedName>
        <fullName evidence="1">Uncharacterized protein</fullName>
    </submittedName>
</protein>
<organism evidence="1 2">
    <name type="scientific">Faecalibacterium prausnitzii</name>
    <dbReference type="NCBI Taxonomy" id="853"/>
    <lineage>
        <taxon>Bacteria</taxon>
        <taxon>Bacillati</taxon>
        <taxon>Bacillota</taxon>
        <taxon>Clostridia</taxon>
        <taxon>Eubacteriales</taxon>
        <taxon>Oscillospiraceae</taxon>
        <taxon>Faecalibacterium</taxon>
    </lineage>
</organism>
<reference evidence="1 2" key="1">
    <citation type="journal article" date="2019" name="Nat. Med.">
        <title>A library of human gut bacterial isolates paired with longitudinal multiomics data enables mechanistic microbiome research.</title>
        <authorList>
            <person name="Poyet M."/>
            <person name="Groussin M."/>
            <person name="Gibbons S.M."/>
            <person name="Avila-Pacheco J."/>
            <person name="Jiang X."/>
            <person name="Kearney S.M."/>
            <person name="Perrotta A.R."/>
            <person name="Berdy B."/>
            <person name="Zhao S."/>
            <person name="Lieberman T.D."/>
            <person name="Swanson P.K."/>
            <person name="Smith M."/>
            <person name="Roesemann S."/>
            <person name="Alexander J.E."/>
            <person name="Rich S.A."/>
            <person name="Livny J."/>
            <person name="Vlamakis H."/>
            <person name="Clish C."/>
            <person name="Bullock K."/>
            <person name="Deik A."/>
            <person name="Scott J."/>
            <person name="Pierce K.A."/>
            <person name="Xavier R.J."/>
            <person name="Alm E.J."/>
        </authorList>
    </citation>
    <scope>NUCLEOTIDE SEQUENCE [LARGE SCALE GENOMIC DNA]</scope>
    <source>
        <strain evidence="1 2">BIOML-A1</strain>
    </source>
</reference>
<evidence type="ECO:0000313" key="2">
    <source>
        <dbReference type="Proteomes" id="UP000461506"/>
    </source>
</evidence>